<dbReference type="RefSeq" id="WP_264534230.1">
    <property type="nucleotide sequence ID" value="NZ_CP092332.1"/>
</dbReference>
<name>A0ABY8NAA6_9FLAO</name>
<accession>A0ABY8NAA6</accession>
<evidence type="ECO:0000259" key="1">
    <source>
        <dbReference type="PROSITE" id="PS50026"/>
    </source>
</evidence>
<reference evidence="2 3" key="1">
    <citation type="submission" date="2022-02" db="EMBL/GenBank/DDBJ databases">
        <authorList>
            <person name="Cha I.-T."/>
            <person name="Lee K.-E."/>
            <person name="Park S.-J."/>
        </authorList>
    </citation>
    <scope>NUCLEOTIDE SEQUENCE [LARGE SCALE GENOMIC DNA]</scope>
    <source>
        <strain evidence="2 3">K3R-10</strain>
    </source>
</reference>
<dbReference type="PROSITE" id="PS51257">
    <property type="entry name" value="PROKAR_LIPOPROTEIN"/>
    <property type="match status" value="1"/>
</dbReference>
<dbReference type="PROSITE" id="PS01186">
    <property type="entry name" value="EGF_2"/>
    <property type="match status" value="1"/>
</dbReference>
<gene>
    <name evidence="2" type="ORF">MG292_02700</name>
</gene>
<proteinExistence type="predicted"/>
<dbReference type="SUPFAM" id="SSF57196">
    <property type="entry name" value="EGF/Laminin"/>
    <property type="match status" value="1"/>
</dbReference>
<sequence length="204" mass="22058">MKTIITKIVVVLTLGLFFGCSSDTLIPCVPLSCKNGGVSTSNCGCTCPQGYTGIDCSLQATPSKITITKITVRTFSNFDNGSNWDVLFPTSANTTPDIYVKIKNSVGSDFYTSTTYYANAISDGTRTFDFVPTTPLEVTNAFSAFTFQLFDYDFADSNINDGVDDLMASKVFSVYSPTGGFPSTLTITDSSTLLSFQLTLSYTW</sequence>
<dbReference type="EMBL" id="CP092332">
    <property type="protein sequence ID" value="WGK95157.1"/>
    <property type="molecule type" value="Genomic_DNA"/>
</dbReference>
<evidence type="ECO:0000313" key="3">
    <source>
        <dbReference type="Proteomes" id="UP001232117"/>
    </source>
</evidence>
<evidence type="ECO:0000313" key="2">
    <source>
        <dbReference type="EMBL" id="WGK95157.1"/>
    </source>
</evidence>
<feature type="domain" description="EGF-like" evidence="1">
    <location>
        <begin position="24"/>
        <end position="57"/>
    </location>
</feature>
<reference evidence="2 3" key="2">
    <citation type="submission" date="2023-06" db="EMBL/GenBank/DDBJ databases">
        <title>Complete Genome Sequence of Flavobacterium keumense K3R-10.</title>
        <authorList>
            <person name="Jeong H."/>
            <person name="Jhang S.Y."/>
            <person name="Kim J.N."/>
        </authorList>
    </citation>
    <scope>NUCLEOTIDE SEQUENCE [LARGE SCALE GENOMIC DNA]</scope>
    <source>
        <strain evidence="2 3">K3R-10</strain>
    </source>
</reference>
<dbReference type="PROSITE" id="PS50026">
    <property type="entry name" value="EGF_3"/>
    <property type="match status" value="1"/>
</dbReference>
<keyword evidence="3" id="KW-1185">Reference proteome</keyword>
<protein>
    <recommendedName>
        <fullName evidence="1">EGF-like domain-containing protein</fullName>
    </recommendedName>
</protein>
<dbReference type="Proteomes" id="UP001232117">
    <property type="component" value="Chromosome"/>
</dbReference>
<organism evidence="2 3">
    <name type="scientific">Flavobacterium keumense</name>
    <dbReference type="NCBI Taxonomy" id="1306518"/>
    <lineage>
        <taxon>Bacteria</taxon>
        <taxon>Pseudomonadati</taxon>
        <taxon>Bacteroidota</taxon>
        <taxon>Flavobacteriia</taxon>
        <taxon>Flavobacteriales</taxon>
        <taxon>Flavobacteriaceae</taxon>
        <taxon>Flavobacterium</taxon>
    </lineage>
</organism>
<dbReference type="PROSITE" id="PS00022">
    <property type="entry name" value="EGF_1"/>
    <property type="match status" value="1"/>
</dbReference>
<dbReference type="InterPro" id="IPR000742">
    <property type="entry name" value="EGF"/>
</dbReference>